<dbReference type="AlphaFoldDB" id="C3ZPT6"/>
<dbReference type="InterPro" id="IPR032675">
    <property type="entry name" value="LRR_dom_sf"/>
</dbReference>
<evidence type="ECO:0000256" key="1">
    <source>
        <dbReference type="SAM" id="MobiDB-lite"/>
    </source>
</evidence>
<feature type="transmembrane region" description="Helical" evidence="2">
    <location>
        <begin position="219"/>
        <end position="239"/>
    </location>
</feature>
<dbReference type="EMBL" id="GG666659">
    <property type="protein sequence ID" value="EEN45315.1"/>
    <property type="molecule type" value="Genomic_DNA"/>
</dbReference>
<feature type="compositionally biased region" description="Polar residues" evidence="1">
    <location>
        <begin position="195"/>
        <end position="210"/>
    </location>
</feature>
<protein>
    <recommendedName>
        <fullName evidence="4">LRRCT domain-containing protein</fullName>
    </recommendedName>
</protein>
<feature type="region of interest" description="Disordered" evidence="1">
    <location>
        <begin position="176"/>
        <end position="210"/>
    </location>
</feature>
<name>C3ZPT6_BRAFL</name>
<evidence type="ECO:0000313" key="3">
    <source>
        <dbReference type="EMBL" id="EEN45315.1"/>
    </source>
</evidence>
<sequence>MGVPPRTSSMKVFRRIEGNPIRCDCCMSWLAKLAAQIDELCTRYNPLRPCPRELSTGPFYKSLKLVLESKCSDPDHFKDSPLYDVNLHDCNVTTSDDCFRTTVATSTTAKSRAIFVAQTTKDSLTSKGATEQSTTIFKAGQAEALVTITSPNITVSSVNEHHTHIIRLTNATNEVKASTSVPKASGSALKVSDSVPKTSTSTPKASDSALNASSSVPKAAIIAIAVVAALFLTLAIAACTRKFIQKRPNHDEEDDKGKGIELSKTAAGPVANQ</sequence>
<keyword evidence="2" id="KW-1133">Transmembrane helix</keyword>
<evidence type="ECO:0000256" key="2">
    <source>
        <dbReference type="SAM" id="Phobius"/>
    </source>
</evidence>
<feature type="region of interest" description="Disordered" evidence="1">
    <location>
        <begin position="248"/>
        <end position="273"/>
    </location>
</feature>
<reference evidence="3" key="1">
    <citation type="journal article" date="2008" name="Nature">
        <title>The amphioxus genome and the evolution of the chordate karyotype.</title>
        <authorList>
            <consortium name="US DOE Joint Genome Institute (JGI-PGF)"/>
            <person name="Putnam N.H."/>
            <person name="Butts T."/>
            <person name="Ferrier D.E.K."/>
            <person name="Furlong R.F."/>
            <person name="Hellsten U."/>
            <person name="Kawashima T."/>
            <person name="Robinson-Rechavi M."/>
            <person name="Shoguchi E."/>
            <person name="Terry A."/>
            <person name="Yu J.-K."/>
            <person name="Benito-Gutierrez E.L."/>
            <person name="Dubchak I."/>
            <person name="Garcia-Fernandez J."/>
            <person name="Gibson-Brown J.J."/>
            <person name="Grigoriev I.V."/>
            <person name="Horton A.C."/>
            <person name="de Jong P.J."/>
            <person name="Jurka J."/>
            <person name="Kapitonov V.V."/>
            <person name="Kohara Y."/>
            <person name="Kuroki Y."/>
            <person name="Lindquist E."/>
            <person name="Lucas S."/>
            <person name="Osoegawa K."/>
            <person name="Pennacchio L.A."/>
            <person name="Salamov A.A."/>
            <person name="Satou Y."/>
            <person name="Sauka-Spengler T."/>
            <person name="Schmutz J."/>
            <person name="Shin-I T."/>
            <person name="Toyoda A."/>
            <person name="Bronner-Fraser M."/>
            <person name="Fujiyama A."/>
            <person name="Holland L.Z."/>
            <person name="Holland P.W.H."/>
            <person name="Satoh N."/>
            <person name="Rokhsar D.S."/>
        </authorList>
    </citation>
    <scope>NUCLEOTIDE SEQUENCE [LARGE SCALE GENOMIC DNA]</scope>
    <source>
        <strain evidence="3">S238N-H82</strain>
        <tissue evidence="3">Testes</tissue>
    </source>
</reference>
<keyword evidence="2" id="KW-0812">Transmembrane</keyword>
<evidence type="ECO:0008006" key="4">
    <source>
        <dbReference type="Google" id="ProtNLM"/>
    </source>
</evidence>
<keyword evidence="2" id="KW-0472">Membrane</keyword>
<organism>
    <name type="scientific">Branchiostoma floridae</name>
    <name type="common">Florida lancelet</name>
    <name type="synonym">Amphioxus</name>
    <dbReference type="NCBI Taxonomy" id="7739"/>
    <lineage>
        <taxon>Eukaryota</taxon>
        <taxon>Metazoa</taxon>
        <taxon>Chordata</taxon>
        <taxon>Cephalochordata</taxon>
        <taxon>Leptocardii</taxon>
        <taxon>Amphioxiformes</taxon>
        <taxon>Branchiostomatidae</taxon>
        <taxon>Branchiostoma</taxon>
    </lineage>
</organism>
<proteinExistence type="predicted"/>
<accession>C3ZPT6</accession>
<gene>
    <name evidence="3" type="ORF">BRAFLDRAFT_97374</name>
</gene>
<dbReference type="InParanoid" id="C3ZPT6"/>
<dbReference type="Gene3D" id="3.80.10.10">
    <property type="entry name" value="Ribonuclease Inhibitor"/>
    <property type="match status" value="1"/>
</dbReference>